<dbReference type="KEGG" id="tpz:Tph_c03790"/>
<dbReference type="PROSITE" id="PS51257">
    <property type="entry name" value="PROKAR_LIPOPROTEIN"/>
    <property type="match status" value="1"/>
</dbReference>
<evidence type="ECO:0000256" key="3">
    <source>
        <dbReference type="ARBA" id="ARBA00022827"/>
    </source>
</evidence>
<proteinExistence type="predicted"/>
<evidence type="ECO:0000259" key="5">
    <source>
        <dbReference type="Pfam" id="PF00890"/>
    </source>
</evidence>
<dbReference type="InterPro" id="IPR027477">
    <property type="entry name" value="Succ_DH/fumarate_Rdtase_cat_sf"/>
</dbReference>
<sequence>MADKIGRRSFIKKMAAAGATVVGAGVLAGCGKGSSSDSKIPANWDKEADVVVVGGGGTGIVAALTAREMGSSVVVLEKAAVVGGSTALSGGVIQAAGTKFQKELTEYKDDTPEKHYQYWLQAAEGLADPELVKGMADNAPANIDWLVKQGLTYVSVYGVDPIPYVDPELMTDRIHVPGGAGKAAKAGTGKIHVDILYKQAKNKGAEFMLETEVGELIYDPKKGVVGVRAQKGGKEIAVKAKKGVILATSGFDRNKDMAKALSPQQYWALETGQVFTAPTNTGDGIRMAMALGADLAGVGGTIGVPFYNVAIAPLSTNLPEVPGIYVNKYGLRFVNEATHYAYCMRAVFNQEGHEAWAIFDEETKNMGGEVIGGIFKPWSHDLSKEVADGTIVRAGTIRELAEKIGVNADNLEYTVNRWNSDTAKGRDTLFNKQVGLKPLARAPFYAAKVKEGNLGTCGGLKINTKGQVVNVDGQVIPRLYAGGMCAGGFIGPYYPGSGTAIAATVYFGRLCAQNACGEKPWE</sequence>
<name>K4LCG9_THEPS</name>
<comment type="cofactor">
    <cofactor evidence="1">
        <name>FAD</name>
        <dbReference type="ChEBI" id="CHEBI:57692"/>
    </cofactor>
</comment>
<dbReference type="SUPFAM" id="SSF51905">
    <property type="entry name" value="FAD/NAD(P)-binding domain"/>
    <property type="match status" value="1"/>
</dbReference>
<accession>K4LCG9</accession>
<dbReference type="GO" id="GO:0008202">
    <property type="term" value="P:steroid metabolic process"/>
    <property type="evidence" value="ECO:0007669"/>
    <property type="project" value="UniProtKB-ARBA"/>
</dbReference>
<dbReference type="RefSeq" id="WP_015049544.1">
    <property type="nucleotide sequence ID" value="NC_018870.1"/>
</dbReference>
<dbReference type="InterPro" id="IPR006311">
    <property type="entry name" value="TAT_signal"/>
</dbReference>
<evidence type="ECO:0000256" key="2">
    <source>
        <dbReference type="ARBA" id="ARBA00022630"/>
    </source>
</evidence>
<keyword evidence="3" id="KW-0274">FAD</keyword>
<dbReference type="InterPro" id="IPR050315">
    <property type="entry name" value="FAD-oxidoreductase_2"/>
</dbReference>
<keyword evidence="4" id="KW-0560">Oxidoreductase</keyword>
<evidence type="ECO:0000256" key="1">
    <source>
        <dbReference type="ARBA" id="ARBA00001974"/>
    </source>
</evidence>
<dbReference type="AlphaFoldDB" id="K4LCG9"/>
<dbReference type="SUPFAM" id="SSF56425">
    <property type="entry name" value="Succinate dehydrogenase/fumarate reductase flavoprotein, catalytic domain"/>
    <property type="match status" value="1"/>
</dbReference>
<feature type="domain" description="FAD-dependent oxidoreductase 2 FAD-binding" evidence="5">
    <location>
        <begin position="49"/>
        <end position="500"/>
    </location>
</feature>
<reference evidence="6 7" key="1">
    <citation type="journal article" date="2012" name="BMC Genomics">
        <title>Genome-guided analysis of physiological and morphological traits of the fermentative acetate oxidizer Thermacetogenium phaeum.</title>
        <authorList>
            <person name="Oehler D."/>
            <person name="Poehlein A."/>
            <person name="Leimbach A."/>
            <person name="Muller N."/>
            <person name="Daniel R."/>
            <person name="Gottschalk G."/>
            <person name="Schink B."/>
        </authorList>
    </citation>
    <scope>NUCLEOTIDE SEQUENCE [LARGE SCALE GENOMIC DNA]</scope>
    <source>
        <strain evidence="7">ATCC BAA-254 / DSM 26808 / PB</strain>
    </source>
</reference>
<dbReference type="PANTHER" id="PTHR43400">
    <property type="entry name" value="FUMARATE REDUCTASE"/>
    <property type="match status" value="1"/>
</dbReference>
<evidence type="ECO:0000256" key="4">
    <source>
        <dbReference type="ARBA" id="ARBA00023002"/>
    </source>
</evidence>
<dbReference type="PROSITE" id="PS51318">
    <property type="entry name" value="TAT"/>
    <property type="match status" value="1"/>
</dbReference>
<dbReference type="Gene3D" id="3.90.700.10">
    <property type="entry name" value="Succinate dehydrogenase/fumarate reductase flavoprotein, catalytic domain"/>
    <property type="match status" value="1"/>
</dbReference>
<dbReference type="HOGENOM" id="CLU_011398_4_5_9"/>
<dbReference type="InterPro" id="IPR036188">
    <property type="entry name" value="FAD/NAD-bd_sf"/>
</dbReference>
<dbReference type="Pfam" id="PF00890">
    <property type="entry name" value="FAD_binding_2"/>
    <property type="match status" value="1"/>
</dbReference>
<keyword evidence="7" id="KW-1185">Reference proteome</keyword>
<dbReference type="GO" id="GO:0033765">
    <property type="term" value="F:steroid dehydrogenase activity, acting on the CH-CH group of donors"/>
    <property type="evidence" value="ECO:0007669"/>
    <property type="project" value="UniProtKB-ARBA"/>
</dbReference>
<gene>
    <name evidence="6" type="primary">fccA1</name>
    <name evidence="6" type="ordered locus">Tph_c03790</name>
</gene>
<dbReference type="Gene3D" id="3.50.50.60">
    <property type="entry name" value="FAD/NAD(P)-binding domain"/>
    <property type="match status" value="1"/>
</dbReference>
<evidence type="ECO:0000313" key="7">
    <source>
        <dbReference type="Proteomes" id="UP000000467"/>
    </source>
</evidence>
<dbReference type="eggNOG" id="COG1053">
    <property type="taxonomic scope" value="Bacteria"/>
</dbReference>
<dbReference type="Proteomes" id="UP000000467">
    <property type="component" value="Chromosome"/>
</dbReference>
<dbReference type="EMBL" id="CP003732">
    <property type="protein sequence ID" value="AFV10626.1"/>
    <property type="molecule type" value="Genomic_DNA"/>
</dbReference>
<protein>
    <submittedName>
        <fullName evidence="6">Fumarate reductase flavoprotein subunit FccA</fullName>
    </submittedName>
</protein>
<evidence type="ECO:0000313" key="6">
    <source>
        <dbReference type="EMBL" id="AFV10626.1"/>
    </source>
</evidence>
<dbReference type="PANTHER" id="PTHR43400:SF10">
    <property type="entry name" value="3-OXOSTEROID 1-DEHYDROGENASE"/>
    <property type="match status" value="1"/>
</dbReference>
<organism evidence="6 7">
    <name type="scientific">Thermacetogenium phaeum (strain ATCC BAA-254 / DSM 26808 / PB)</name>
    <dbReference type="NCBI Taxonomy" id="1089553"/>
    <lineage>
        <taxon>Bacteria</taxon>
        <taxon>Bacillati</taxon>
        <taxon>Bacillota</taxon>
        <taxon>Clostridia</taxon>
        <taxon>Thermoanaerobacterales</taxon>
        <taxon>Thermoanaerobacteraceae</taxon>
        <taxon>Thermacetogenium</taxon>
    </lineage>
</organism>
<dbReference type="InterPro" id="IPR003953">
    <property type="entry name" value="FAD-dep_OxRdtase_2_FAD-bd"/>
</dbReference>
<dbReference type="STRING" id="1089553.Tph_c03790"/>
<keyword evidence="2" id="KW-0285">Flavoprotein</keyword>